<evidence type="ECO:0000256" key="2">
    <source>
        <dbReference type="ARBA" id="ARBA00022723"/>
    </source>
</evidence>
<keyword evidence="10" id="KW-1185">Reference proteome</keyword>
<dbReference type="EMBL" id="AF037218">
    <property type="protein sequence ID" value="AAC40754.1"/>
    <property type="molecule type" value="Genomic_DNA"/>
</dbReference>
<dbReference type="GeneID" id="3289498"/>
<keyword evidence="8" id="KW-0231">Viral genome packaging</keyword>
<evidence type="ECO:0000256" key="4">
    <source>
        <dbReference type="ARBA" id="ARBA00022771"/>
    </source>
</evidence>
<keyword evidence="5" id="KW-0862">Zinc</keyword>
<protein>
    <submittedName>
        <fullName evidence="9">U40</fullName>
    </submittedName>
</protein>
<dbReference type="Proteomes" id="UP000098510">
    <property type="component" value="Segment"/>
</dbReference>
<evidence type="ECO:0000313" key="10">
    <source>
        <dbReference type="Proteomes" id="UP000098510"/>
    </source>
</evidence>
<dbReference type="HAMAP" id="MF_04014">
    <property type="entry name" value="HSV_TRM1"/>
    <property type="match status" value="1"/>
</dbReference>
<dbReference type="GO" id="GO:0005524">
    <property type="term" value="F:ATP binding"/>
    <property type="evidence" value="ECO:0007669"/>
    <property type="project" value="UniProtKB-KW"/>
</dbReference>
<dbReference type="KEGG" id="vg:3289498"/>
<accession>O56281</accession>
<evidence type="ECO:0000256" key="3">
    <source>
        <dbReference type="ARBA" id="ARBA00022741"/>
    </source>
</evidence>
<dbReference type="RefSeq" id="YP_073780.1">
    <property type="nucleotide sequence ID" value="NC_001716.2"/>
</dbReference>
<sequence length="721" mass="83108">MNSLQSLCVLCSRLSECALELECLRFCDPVTLIPDMTNFRKNGVVIIHLFKTLFAELCHQNFNCASPVTIYLQILLKAMYNQVLLLDASIHQFLLDNDKQKYFENIFQLNECKQHLKLDLALNNYLTFSVDISTINDIEKLLCKMNCIFGLISPLDGINACSQIIEFLTILCGVCVVMKPEVFSETTTCLKCYEELSLVPNQGKSIRKRLAGKFCNHLTETHMVSNLEKNVDIIEKDLDFSTKQYGLVKEYMAKITNIFQQQLYSKPPHLQEAENTLINFDLFSKIPDTIYSLSEFTYWSKISESVIQKASITLNQLNLCHSLYADLQNEISKFLYGETIQDVFNFNEENVTNDDKLYIGSRFISPCRLVDIITNVSIKNLEEDPVFTKLAEEDEIQTKIKTLLNELENSAHETVPKKYVTHSMTQDHNLQQEIHIRKKAYYQKISESGYSKVMLCIKEQEALINKLMNINILGNHIFESLSKMMNAFANRQLQSLGNFSADPFTYDDHLYIKNNLLSKKLPQELLPNLSQEMYRLLTGPLSNYHTASFPLSSNISMAYACDVADFLPHMKEDLAKCVEGTIYPENWMLCTYNKFFNFDGLHNINDMQRQMWNFIRELVLSVALYNDVFGKQLSIVKFGEETETVEKILLTFDSGSPLLFKRGTNTTKFNDLYSLLYFDLKTQCDPVQISQTKQVSHIPAPNLLDLCRQNENSIPECFYNF</sequence>
<keyword evidence="2" id="KW-0479">Metal-binding</keyword>
<name>O56281_HHV7R</name>
<dbReference type="GO" id="GO:0008270">
    <property type="term" value="F:zinc ion binding"/>
    <property type="evidence" value="ECO:0007669"/>
    <property type="project" value="UniProtKB-KW"/>
</dbReference>
<evidence type="ECO:0000256" key="8">
    <source>
        <dbReference type="ARBA" id="ARBA00023219"/>
    </source>
</evidence>
<gene>
    <name evidence="9" type="primary">U40</name>
</gene>
<evidence type="ECO:0000256" key="5">
    <source>
        <dbReference type="ARBA" id="ARBA00022833"/>
    </source>
</evidence>
<keyword evidence="7" id="KW-0426">Late protein</keyword>
<dbReference type="InterPro" id="IPR000501">
    <property type="entry name" value="UL28/UL56"/>
</dbReference>
<keyword evidence="6" id="KW-0067">ATP-binding</keyword>
<organism evidence="9 10">
    <name type="scientific">Human herpesvirus 7 (strain RK)</name>
    <name type="common">HHV-7</name>
    <name type="synonym">Human T lymphotropic virus</name>
    <dbReference type="NCBI Taxonomy" id="262398"/>
    <lineage>
        <taxon>Viruses</taxon>
        <taxon>Duplodnaviria</taxon>
        <taxon>Heunggongvirae</taxon>
        <taxon>Peploviricota</taxon>
        <taxon>Herviviricetes</taxon>
        <taxon>Herpesvirales</taxon>
        <taxon>Orthoherpesviridae</taxon>
        <taxon>Betaherpesvirinae</taxon>
        <taxon>Roseolovirus</taxon>
        <taxon>Roseolovirus humanbeta7</taxon>
        <taxon>Human betaherpesvirus 7</taxon>
    </lineage>
</organism>
<organismHost>
    <name type="scientific">Homo sapiens</name>
    <name type="common">Human</name>
    <dbReference type="NCBI Taxonomy" id="9606"/>
</organismHost>
<keyword evidence="4" id="KW-0863">Zinc-finger</keyword>
<evidence type="ECO:0000256" key="1">
    <source>
        <dbReference type="ARBA" id="ARBA00022612"/>
    </source>
</evidence>
<dbReference type="Pfam" id="PF01366">
    <property type="entry name" value="PRTP"/>
    <property type="match status" value="1"/>
</dbReference>
<dbReference type="DNASU" id="3289498"/>
<evidence type="ECO:0000313" key="9">
    <source>
        <dbReference type="EMBL" id="AAC40754.1"/>
    </source>
</evidence>
<evidence type="ECO:0000256" key="7">
    <source>
        <dbReference type="ARBA" id="ARBA00022921"/>
    </source>
</evidence>
<proteinExistence type="inferred from homology"/>
<reference evidence="9 10" key="1">
    <citation type="journal article" date="1998" name="Virology">
        <title>The DNA sequence of the RK strain of human herpesvirus 7.</title>
        <authorList>
            <person name="Megaw A.G."/>
            <person name="Rapaport D."/>
            <person name="Avidor B."/>
            <person name="Frenkel N."/>
            <person name="Davison A.J."/>
        </authorList>
    </citation>
    <scope>NUCLEOTIDE SEQUENCE [LARGE SCALE GENOMIC DNA]</scope>
    <source>
        <strain evidence="9 10">RK</strain>
    </source>
</reference>
<dbReference type="GO" id="GO:0019073">
    <property type="term" value="P:viral DNA genome packaging"/>
    <property type="evidence" value="ECO:0007669"/>
    <property type="project" value="InterPro"/>
</dbReference>
<keyword evidence="3" id="KW-0547">Nucleotide-binding</keyword>
<evidence type="ECO:0000256" key="6">
    <source>
        <dbReference type="ARBA" id="ARBA00022840"/>
    </source>
</evidence>
<keyword evidence="1" id="KW-1188">Viral release from host cell</keyword>